<evidence type="ECO:0000256" key="6">
    <source>
        <dbReference type="RuleBase" id="RU004241"/>
    </source>
</evidence>
<reference evidence="8" key="1">
    <citation type="submission" date="2005-11" db="EMBL/GenBank/DDBJ databases">
        <title>Copper-induced expression of antioxidative related genes in Ulva fasciata Delile.</title>
        <authorList>
            <person name="Lee T.-M."/>
            <person name="Wu T.-M."/>
        </authorList>
    </citation>
    <scope>NUCLEOTIDE SEQUENCE</scope>
</reference>
<evidence type="ECO:0000256" key="5">
    <source>
        <dbReference type="ARBA" id="ARBA00023004"/>
    </source>
</evidence>
<sequence length="279" mass="29549">MVNTEQLEGATAAIKELIAAKACGPILIRLAWHDAGTYDDSIGAAAWPKCGGANGSIRFDPEILHGANAGLKNALILLEPIKAQFPEVGYADLFQLASATAVEVMGGPTIPMKYGRKDATGPDMCHPEGNLPAGAAPWPTGGDAAGHLRAVFHRMGLSDQDIVALSGAHCVGRAHASRSGLCHKAETKYTAAGACPMGTAATGGASWTPEWTKFDNSYFQVVKDPKDEELLALETDTVLFKDPEFLKYAEKYAEDQDAFFADYAVSHAKLSELGVAWEA</sequence>
<comment type="similarity">
    <text evidence="6">Belongs to the peroxidase family.</text>
</comment>
<dbReference type="GO" id="GO:0020037">
    <property type="term" value="F:heme binding"/>
    <property type="evidence" value="ECO:0007669"/>
    <property type="project" value="InterPro"/>
</dbReference>
<dbReference type="InterPro" id="IPR002016">
    <property type="entry name" value="Haem_peroxidase"/>
</dbReference>
<dbReference type="PROSITE" id="PS00436">
    <property type="entry name" value="PEROXIDASE_2"/>
    <property type="match status" value="1"/>
</dbReference>
<keyword evidence="2" id="KW-0349">Heme</keyword>
<evidence type="ECO:0000256" key="1">
    <source>
        <dbReference type="ARBA" id="ARBA00022559"/>
    </source>
</evidence>
<dbReference type="Gene3D" id="1.10.420.10">
    <property type="entry name" value="Peroxidase, domain 2"/>
    <property type="match status" value="1"/>
</dbReference>
<dbReference type="InterPro" id="IPR044831">
    <property type="entry name" value="Ccp1-like"/>
</dbReference>
<dbReference type="AlphaFoldDB" id="Q2V8E8"/>
<dbReference type="EMBL" id="DQ286543">
    <property type="protein sequence ID" value="ABB88581.1"/>
    <property type="molecule type" value="mRNA"/>
</dbReference>
<evidence type="ECO:0000259" key="7">
    <source>
        <dbReference type="PROSITE" id="PS50873"/>
    </source>
</evidence>
<dbReference type="PRINTS" id="PR00458">
    <property type="entry name" value="PEROXIDASE"/>
</dbReference>
<dbReference type="InterPro" id="IPR019794">
    <property type="entry name" value="Peroxidases_AS"/>
</dbReference>
<dbReference type="GO" id="GO:0016688">
    <property type="term" value="F:L-ascorbate peroxidase activity"/>
    <property type="evidence" value="ECO:0007669"/>
    <property type="project" value="UniProtKB-EC"/>
</dbReference>
<dbReference type="Gene3D" id="1.10.520.10">
    <property type="match status" value="1"/>
</dbReference>
<evidence type="ECO:0000256" key="3">
    <source>
        <dbReference type="ARBA" id="ARBA00022723"/>
    </source>
</evidence>
<dbReference type="PANTHER" id="PTHR31356">
    <property type="entry name" value="THYLAKOID LUMENAL 29 KDA PROTEIN, CHLOROPLASTIC-RELATED"/>
    <property type="match status" value="1"/>
</dbReference>
<proteinExistence type="evidence at transcript level"/>
<dbReference type="PeroxiBase" id="2627">
    <property type="entry name" value="UfAPx01"/>
</dbReference>
<dbReference type="FunFam" id="1.10.520.10:FF:000007">
    <property type="entry name" value="L-ascorbate peroxidase S chloroplastic/mitochondrial"/>
    <property type="match status" value="1"/>
</dbReference>
<name>Q2V8E8_9CHLO</name>
<dbReference type="GO" id="GO:0046872">
    <property type="term" value="F:metal ion binding"/>
    <property type="evidence" value="ECO:0007669"/>
    <property type="project" value="UniProtKB-KW"/>
</dbReference>
<dbReference type="PROSITE" id="PS50873">
    <property type="entry name" value="PEROXIDASE_4"/>
    <property type="match status" value="1"/>
</dbReference>
<feature type="domain" description="Plant heme peroxidase family profile" evidence="7">
    <location>
        <begin position="88"/>
        <end position="279"/>
    </location>
</feature>
<evidence type="ECO:0000313" key="8">
    <source>
        <dbReference type="EMBL" id="ABB88581.1"/>
    </source>
</evidence>
<dbReference type="EC" id="1.11.1.11" evidence="8"/>
<evidence type="ECO:0000256" key="2">
    <source>
        <dbReference type="ARBA" id="ARBA00022617"/>
    </source>
</evidence>
<organism evidence="8">
    <name type="scientific">Ulva fasciata</name>
    <dbReference type="NCBI Taxonomy" id="111617"/>
    <lineage>
        <taxon>Eukaryota</taxon>
        <taxon>Viridiplantae</taxon>
        <taxon>Chlorophyta</taxon>
        <taxon>core chlorophytes</taxon>
        <taxon>Ulvophyceae</taxon>
        <taxon>OUU clade</taxon>
        <taxon>Ulvales</taxon>
        <taxon>Ulvaceae</taxon>
        <taxon>Ulva</taxon>
    </lineage>
</organism>
<dbReference type="SUPFAM" id="SSF48113">
    <property type="entry name" value="Heme-dependent peroxidases"/>
    <property type="match status" value="1"/>
</dbReference>
<dbReference type="PANTHER" id="PTHR31356:SF66">
    <property type="entry name" value="CATALASE-PEROXIDASE"/>
    <property type="match status" value="1"/>
</dbReference>
<keyword evidence="1 8" id="KW-0575">Peroxidase</keyword>
<protein>
    <submittedName>
        <fullName evidence="8">Ascorbate peroxidase</fullName>
        <ecNumber evidence="8">1.11.1.11</ecNumber>
    </submittedName>
</protein>
<dbReference type="InterPro" id="IPR010255">
    <property type="entry name" value="Haem_peroxidase_sf"/>
</dbReference>
<dbReference type="InterPro" id="IPR002207">
    <property type="entry name" value="Peroxidase_I"/>
</dbReference>
<dbReference type="PRINTS" id="PR00459">
    <property type="entry name" value="ASPEROXIDASE"/>
</dbReference>
<dbReference type="CDD" id="cd00691">
    <property type="entry name" value="ascorbate_peroxidase"/>
    <property type="match status" value="1"/>
</dbReference>
<keyword evidence="3" id="KW-0479">Metal-binding</keyword>
<keyword evidence="4 8" id="KW-0560">Oxidoreductase</keyword>
<evidence type="ECO:0000256" key="4">
    <source>
        <dbReference type="ARBA" id="ARBA00023002"/>
    </source>
</evidence>
<dbReference type="Pfam" id="PF00141">
    <property type="entry name" value="peroxidase"/>
    <property type="match status" value="1"/>
</dbReference>
<keyword evidence="5" id="KW-0408">Iron</keyword>
<dbReference type="GO" id="GO:0034599">
    <property type="term" value="P:cellular response to oxidative stress"/>
    <property type="evidence" value="ECO:0007669"/>
    <property type="project" value="InterPro"/>
</dbReference>
<dbReference type="GO" id="GO:0042744">
    <property type="term" value="P:hydrogen peroxide catabolic process"/>
    <property type="evidence" value="ECO:0007669"/>
    <property type="project" value="TreeGrafter"/>
</dbReference>
<accession>Q2V8E8</accession>
<dbReference type="GO" id="GO:0000302">
    <property type="term" value="P:response to reactive oxygen species"/>
    <property type="evidence" value="ECO:0007669"/>
    <property type="project" value="TreeGrafter"/>
</dbReference>